<evidence type="ECO:0000256" key="1">
    <source>
        <dbReference type="SAM" id="MobiDB-lite"/>
    </source>
</evidence>
<name>A0AAV2LXK7_KNICA</name>
<sequence>MMDDNKQLAQRIDGAIQSASQEVTNLRSELSATSRRLAELGANDSSGGSGSGSSTGNSTEGSQHNHNVFCISQRVTGPLHSPRQALLWGRQQGSSPGHYLVLRG</sequence>
<protein>
    <recommendedName>
        <fullName evidence="4">Kazrin</fullName>
    </recommendedName>
</protein>
<proteinExistence type="predicted"/>
<organism evidence="2 3">
    <name type="scientific">Knipowitschia caucasica</name>
    <name type="common">Caucasian dwarf goby</name>
    <name type="synonym">Pomatoschistus caucasicus</name>
    <dbReference type="NCBI Taxonomy" id="637954"/>
    <lineage>
        <taxon>Eukaryota</taxon>
        <taxon>Metazoa</taxon>
        <taxon>Chordata</taxon>
        <taxon>Craniata</taxon>
        <taxon>Vertebrata</taxon>
        <taxon>Euteleostomi</taxon>
        <taxon>Actinopterygii</taxon>
        <taxon>Neopterygii</taxon>
        <taxon>Teleostei</taxon>
        <taxon>Neoteleostei</taxon>
        <taxon>Acanthomorphata</taxon>
        <taxon>Gobiaria</taxon>
        <taxon>Gobiiformes</taxon>
        <taxon>Gobioidei</taxon>
        <taxon>Gobiidae</taxon>
        <taxon>Gobiinae</taxon>
        <taxon>Knipowitschia</taxon>
    </lineage>
</organism>
<reference evidence="2 3" key="1">
    <citation type="submission" date="2024-04" db="EMBL/GenBank/DDBJ databases">
        <authorList>
            <person name="Waldvogel A.-M."/>
            <person name="Schoenle A."/>
        </authorList>
    </citation>
    <scope>NUCLEOTIDE SEQUENCE [LARGE SCALE GENOMIC DNA]</scope>
</reference>
<feature type="region of interest" description="Disordered" evidence="1">
    <location>
        <begin position="36"/>
        <end position="68"/>
    </location>
</feature>
<dbReference type="PANTHER" id="PTHR12776:SF1">
    <property type="entry name" value="KAZRIN"/>
    <property type="match status" value="1"/>
</dbReference>
<dbReference type="EMBL" id="OZ035827">
    <property type="protein sequence ID" value="CAL1605801.1"/>
    <property type="molecule type" value="Genomic_DNA"/>
</dbReference>
<keyword evidence="3" id="KW-1185">Reference proteome</keyword>
<evidence type="ECO:0000313" key="2">
    <source>
        <dbReference type="EMBL" id="CAL1605801.1"/>
    </source>
</evidence>
<gene>
    <name evidence="2" type="ORF">KC01_LOCUS33113</name>
</gene>
<evidence type="ECO:0000313" key="3">
    <source>
        <dbReference type="Proteomes" id="UP001497482"/>
    </source>
</evidence>
<dbReference type="InterPro" id="IPR037614">
    <property type="entry name" value="Kazrin"/>
</dbReference>
<evidence type="ECO:0008006" key="4">
    <source>
        <dbReference type="Google" id="ProtNLM"/>
    </source>
</evidence>
<accession>A0AAV2LXK7</accession>
<dbReference type="PANTHER" id="PTHR12776">
    <property type="entry name" value="KAZRIN-RELATED"/>
    <property type="match status" value="1"/>
</dbReference>
<dbReference type="AlphaFoldDB" id="A0AAV2LXK7"/>
<dbReference type="Proteomes" id="UP001497482">
    <property type="component" value="Chromosome 5"/>
</dbReference>